<feature type="compositionally biased region" description="Basic and acidic residues" evidence="1">
    <location>
        <begin position="142"/>
        <end position="154"/>
    </location>
</feature>
<feature type="compositionally biased region" description="Basic and acidic residues" evidence="1">
    <location>
        <begin position="110"/>
        <end position="119"/>
    </location>
</feature>
<protein>
    <recommendedName>
        <fullName evidence="3">IgA FC receptor</fullName>
    </recommendedName>
</protein>
<feature type="compositionally biased region" description="Acidic residues" evidence="1">
    <location>
        <begin position="63"/>
        <end position="109"/>
    </location>
</feature>
<feature type="compositionally biased region" description="Low complexity" evidence="1">
    <location>
        <begin position="157"/>
        <end position="172"/>
    </location>
</feature>
<evidence type="ECO:0000313" key="2">
    <source>
        <dbReference type="EMBL" id="JAU27838.1"/>
    </source>
</evidence>
<accession>A0A1J3E971</accession>
<feature type="region of interest" description="Disordered" evidence="1">
    <location>
        <begin position="56"/>
        <end position="172"/>
    </location>
</feature>
<dbReference type="AlphaFoldDB" id="A0A1J3E971"/>
<evidence type="ECO:0000256" key="1">
    <source>
        <dbReference type="SAM" id="MobiDB-lite"/>
    </source>
</evidence>
<dbReference type="EMBL" id="GEVI01004482">
    <property type="protein sequence ID" value="JAU27838.1"/>
    <property type="molecule type" value="Transcribed_RNA"/>
</dbReference>
<evidence type="ECO:0008006" key="3">
    <source>
        <dbReference type="Google" id="ProtNLM"/>
    </source>
</evidence>
<organism evidence="2">
    <name type="scientific">Noccaea caerulescens</name>
    <name type="common">Alpine penny-cress</name>
    <name type="synonym">Thlaspi caerulescens</name>
    <dbReference type="NCBI Taxonomy" id="107243"/>
    <lineage>
        <taxon>Eukaryota</taxon>
        <taxon>Viridiplantae</taxon>
        <taxon>Streptophyta</taxon>
        <taxon>Embryophyta</taxon>
        <taxon>Tracheophyta</taxon>
        <taxon>Spermatophyta</taxon>
        <taxon>Magnoliopsida</taxon>
        <taxon>eudicotyledons</taxon>
        <taxon>Gunneridae</taxon>
        <taxon>Pentapetalae</taxon>
        <taxon>rosids</taxon>
        <taxon>malvids</taxon>
        <taxon>Brassicales</taxon>
        <taxon>Brassicaceae</taxon>
        <taxon>Coluteocarpeae</taxon>
        <taxon>Noccaea</taxon>
    </lineage>
</organism>
<name>A0A1J3E971_NOCCA</name>
<sequence>MKLMSQKMNNLRLPILFSSIFFLVFISSSFLFATPSFAARVGHSLVQEEVTKIPQYKLHEEPEIPEEPELPLPEEPELPLPEEPEIPEEPEVPEDPEEPEVPEEPEEPEEPPKEPEEPKFGFPSWIPSFPFPGVNGGSLNTEKTKPTETVEKVPAKSTSVSEETSSGSNKKP</sequence>
<gene>
    <name evidence="2" type="ORF">GA_TR21996_c0_g1_i1_g.72251</name>
</gene>
<reference evidence="2" key="1">
    <citation type="submission" date="2016-07" db="EMBL/GenBank/DDBJ databases">
        <title>De novo transcriptome assembly of four accessions of the metal hyperaccumulator plant Noccaea caerulescens.</title>
        <authorList>
            <person name="Blande D."/>
            <person name="Halimaa P."/>
            <person name="Tervahauta A.I."/>
            <person name="Aarts M.G."/>
            <person name="Karenlampi S.O."/>
        </authorList>
    </citation>
    <scope>NUCLEOTIDE SEQUENCE</scope>
</reference>
<proteinExistence type="predicted"/>